<dbReference type="PANTHER" id="PTHR43721:SF3">
    <property type="entry name" value="GTP-BINDING PROTEIN 2"/>
    <property type="match status" value="1"/>
</dbReference>
<dbReference type="PANTHER" id="PTHR43721">
    <property type="entry name" value="ELONGATION FACTOR TU-RELATED"/>
    <property type="match status" value="1"/>
</dbReference>
<dbReference type="Gene3D" id="3.40.50.300">
    <property type="entry name" value="P-loop containing nucleotide triphosphate hydrolases"/>
    <property type="match status" value="1"/>
</dbReference>
<dbReference type="InterPro" id="IPR027417">
    <property type="entry name" value="P-loop_NTPase"/>
</dbReference>
<feature type="compositionally biased region" description="Polar residues" evidence="1">
    <location>
        <begin position="890"/>
        <end position="914"/>
    </location>
</feature>
<dbReference type="SUPFAM" id="SSF52540">
    <property type="entry name" value="P-loop containing nucleoside triphosphate hydrolases"/>
    <property type="match status" value="1"/>
</dbReference>
<name>A0A504YX79_FASGI</name>
<keyword evidence="4" id="KW-1185">Reference proteome</keyword>
<evidence type="ECO:0000259" key="2">
    <source>
        <dbReference type="PROSITE" id="PS51722"/>
    </source>
</evidence>
<feature type="domain" description="Tr-type G" evidence="2">
    <location>
        <begin position="211"/>
        <end position="455"/>
    </location>
</feature>
<dbReference type="Pfam" id="PF00009">
    <property type="entry name" value="GTP_EFTU"/>
    <property type="match status" value="1"/>
</dbReference>
<sequence>MEDLSFYFSNEDNQSVYSGEKKFHQVERSGKNQRPKSLVSYGESRIVTANGVGFSSALAHLFAKCTNESLSSAKSCSLSQDMPQQLPPELEEGNIEYKRKLVNPSPNRFEHLVTQMKWRLNEGGGEAIYRLGVDDDGRISGLEPKELAYSLSTLQRMAKRLNATLHPLRERKVSMTNVDASPPVADDSKNHGFRKAVEFLVRQSPSNNRGEPSVCVAVLGGVDAGKSTLISVLTDGELDNGRGRARLNLFRHLHEVQSGRTSCLSSELLGFDASGTVTNYTRADGRLCRASTDEVVQNSVQVLTLLDLAGHSKYQRTTLAGLSRCQPVGVLLVVSATTGLTSIGLEHAELAHNLGLPLAVVISKIDQLDGEANRLRQIKTVRRQLACKLNQTNFRLLISADSDCEASNQSTYPDRSLSFPTVNTLPLFAVSAVTGEGLDELLLFLGRLACACRLTSRSRIEPNLGVVAVTNTKDHSNQATESHLAEERFLRSATSSLKLSGAAAMHSTMRFEICEVFPNVPGVRDPVVFGMLHSGQLMDSHLAFLGPDVEGYFHLVRIVSLKHNRQPHHVVYAGQTASVAIRFQASLSTPSSPSTKSDNLFLFENDENSPNQVRLSQKQSHLPTVIRRGMVLISHMSWSDWHGDPSDVPFKLTHQADSDHLIAVVWAFTLEVCCQLSVFSGLNASPPVKPPLPIPSQRVNVYAGCVAQAAIVVETVMTTEKEDKAVEQDNSERGVNQSCGRLFIRFTRYPEYLEVGRPVIITWVGCAKAIGRVHSLYDLVTPDSPCNSECKLQPGGQLTTSVSSPVSEKCTIFSPTSYTSSTVVDQLTFFLSEPECDAYESRYACFDAISSSLGDHHCGVRAESSQQCLGTATAATIILSDANLKHSADSENSQSCSQTTTKKLHTTSPASANSEKIKNVPSVSESKSTSRKKGRRRRRRKRHR</sequence>
<dbReference type="GO" id="GO:0003924">
    <property type="term" value="F:GTPase activity"/>
    <property type="evidence" value="ECO:0007669"/>
    <property type="project" value="InterPro"/>
</dbReference>
<dbReference type="Proteomes" id="UP000316759">
    <property type="component" value="Unassembled WGS sequence"/>
</dbReference>
<dbReference type="OrthoDB" id="248233at2759"/>
<feature type="compositionally biased region" description="Basic residues" evidence="1">
    <location>
        <begin position="929"/>
        <end position="944"/>
    </location>
</feature>
<gene>
    <name evidence="3" type="ORF">FGIG_05273</name>
</gene>
<dbReference type="InterPro" id="IPR050055">
    <property type="entry name" value="EF-Tu_GTPase"/>
</dbReference>
<dbReference type="InterPro" id="IPR000795">
    <property type="entry name" value="T_Tr_GTP-bd_dom"/>
</dbReference>
<dbReference type="AlphaFoldDB" id="A0A504YX79"/>
<accession>A0A504YX79</accession>
<dbReference type="GO" id="GO:0003746">
    <property type="term" value="F:translation elongation factor activity"/>
    <property type="evidence" value="ECO:0007669"/>
    <property type="project" value="TreeGrafter"/>
</dbReference>
<evidence type="ECO:0000256" key="1">
    <source>
        <dbReference type="SAM" id="MobiDB-lite"/>
    </source>
</evidence>
<protein>
    <submittedName>
        <fullName evidence="3">GTP-binding protein 2</fullName>
    </submittedName>
</protein>
<dbReference type="STRING" id="46835.A0A504YX79"/>
<evidence type="ECO:0000313" key="4">
    <source>
        <dbReference type="Proteomes" id="UP000316759"/>
    </source>
</evidence>
<feature type="region of interest" description="Disordered" evidence="1">
    <location>
        <begin position="888"/>
        <end position="944"/>
    </location>
</feature>
<dbReference type="EMBL" id="SUNJ01004190">
    <property type="protein sequence ID" value="TPP64631.1"/>
    <property type="molecule type" value="Genomic_DNA"/>
</dbReference>
<organism evidence="3 4">
    <name type="scientific">Fasciola gigantica</name>
    <name type="common">Giant liver fluke</name>
    <dbReference type="NCBI Taxonomy" id="46835"/>
    <lineage>
        <taxon>Eukaryota</taxon>
        <taxon>Metazoa</taxon>
        <taxon>Spiralia</taxon>
        <taxon>Lophotrochozoa</taxon>
        <taxon>Platyhelminthes</taxon>
        <taxon>Trematoda</taxon>
        <taxon>Digenea</taxon>
        <taxon>Plagiorchiida</taxon>
        <taxon>Echinostomata</taxon>
        <taxon>Echinostomatoidea</taxon>
        <taxon>Fasciolidae</taxon>
        <taxon>Fasciola</taxon>
    </lineage>
</organism>
<reference evidence="3 4" key="1">
    <citation type="submission" date="2019-04" db="EMBL/GenBank/DDBJ databases">
        <title>Annotation for the trematode Fasciola gigantica.</title>
        <authorList>
            <person name="Choi Y.-J."/>
        </authorList>
    </citation>
    <scope>NUCLEOTIDE SEQUENCE [LARGE SCALE GENOMIC DNA]</scope>
    <source>
        <strain evidence="3">Uganda_cow_1</strain>
    </source>
</reference>
<dbReference type="GO" id="GO:0005525">
    <property type="term" value="F:GTP binding"/>
    <property type="evidence" value="ECO:0007669"/>
    <property type="project" value="InterPro"/>
</dbReference>
<comment type="caution">
    <text evidence="3">The sequence shown here is derived from an EMBL/GenBank/DDBJ whole genome shotgun (WGS) entry which is preliminary data.</text>
</comment>
<dbReference type="PROSITE" id="PS51722">
    <property type="entry name" value="G_TR_2"/>
    <property type="match status" value="1"/>
</dbReference>
<proteinExistence type="predicted"/>
<evidence type="ECO:0000313" key="3">
    <source>
        <dbReference type="EMBL" id="TPP64631.1"/>
    </source>
</evidence>